<name>A0A6J7IAF2_9ZZZZ</name>
<accession>A0A6J7IAF2</accession>
<reference evidence="2" key="1">
    <citation type="submission" date="2020-05" db="EMBL/GenBank/DDBJ databases">
        <authorList>
            <person name="Chiriac C."/>
            <person name="Salcher M."/>
            <person name="Ghai R."/>
            <person name="Kavagutti S V."/>
        </authorList>
    </citation>
    <scope>NUCLEOTIDE SEQUENCE</scope>
</reference>
<dbReference type="InterPro" id="IPR036821">
    <property type="entry name" value="Peptide_deformylase_sf"/>
</dbReference>
<evidence type="ECO:0000313" key="2">
    <source>
        <dbReference type="EMBL" id="CAB4928098.1"/>
    </source>
</evidence>
<protein>
    <submittedName>
        <fullName evidence="2">Unannotated protein</fullName>
    </submittedName>
</protein>
<dbReference type="AlphaFoldDB" id="A0A6J7IAF2"/>
<organism evidence="2">
    <name type="scientific">freshwater metagenome</name>
    <dbReference type="NCBI Taxonomy" id="449393"/>
    <lineage>
        <taxon>unclassified sequences</taxon>
        <taxon>metagenomes</taxon>
        <taxon>ecological metagenomes</taxon>
    </lineage>
</organism>
<dbReference type="PANTHER" id="PTHR10458">
    <property type="entry name" value="PEPTIDE DEFORMYLASE"/>
    <property type="match status" value="1"/>
</dbReference>
<dbReference type="PIRSF" id="PIRSF004749">
    <property type="entry name" value="Pep_def"/>
    <property type="match status" value="1"/>
</dbReference>
<proteinExistence type="inferred from homology"/>
<dbReference type="HAMAP" id="MF_00163">
    <property type="entry name" value="Pep_deformylase"/>
    <property type="match status" value="1"/>
</dbReference>
<dbReference type="SUPFAM" id="SSF56420">
    <property type="entry name" value="Peptide deformylase"/>
    <property type="match status" value="1"/>
</dbReference>
<dbReference type="EMBL" id="CAFBMK010000145">
    <property type="protein sequence ID" value="CAB4928098.1"/>
    <property type="molecule type" value="Genomic_DNA"/>
</dbReference>
<comment type="similarity">
    <text evidence="1">Belongs to the polypeptide deformylase family.</text>
</comment>
<gene>
    <name evidence="2" type="ORF">UFOPK3564_02219</name>
</gene>
<dbReference type="NCBIfam" id="TIGR00079">
    <property type="entry name" value="pept_deformyl"/>
    <property type="match status" value="1"/>
</dbReference>
<dbReference type="PANTHER" id="PTHR10458:SF22">
    <property type="entry name" value="PEPTIDE DEFORMYLASE"/>
    <property type="match status" value="1"/>
</dbReference>
<dbReference type="InterPro" id="IPR023635">
    <property type="entry name" value="Peptide_deformylase"/>
</dbReference>
<sequence length="194" mass="21314">MADVEIQEGPGRSLTPEEHEAAARRRAAMEAIRQWGDPVLKGKAREVEIFDEQLRRELDTMGQLMHAAHGVGLAANQVGTLHRVLVYAVDGGDGPVRRLVNPRIEWRGAESEVAQEGCLSLPGVLVDVERSVFLRVAAQDEEGEDVTVEASGFEARIIQHEMDHLDGVLILDRTSRDQRKRALRELRAAAAAGA</sequence>
<dbReference type="PRINTS" id="PR01576">
    <property type="entry name" value="PDEFORMYLASE"/>
</dbReference>
<dbReference type="GO" id="GO:0042586">
    <property type="term" value="F:peptide deformylase activity"/>
    <property type="evidence" value="ECO:0007669"/>
    <property type="project" value="InterPro"/>
</dbReference>
<evidence type="ECO:0000256" key="1">
    <source>
        <dbReference type="ARBA" id="ARBA00010759"/>
    </source>
</evidence>
<dbReference type="NCBIfam" id="NF001159">
    <property type="entry name" value="PRK00150.1-3"/>
    <property type="match status" value="1"/>
</dbReference>
<dbReference type="Gene3D" id="3.90.45.10">
    <property type="entry name" value="Peptide deformylase"/>
    <property type="match status" value="1"/>
</dbReference>
<dbReference type="Pfam" id="PF01327">
    <property type="entry name" value="Pep_deformylase"/>
    <property type="match status" value="1"/>
</dbReference>
<dbReference type="CDD" id="cd00487">
    <property type="entry name" value="Pep_deformylase"/>
    <property type="match status" value="1"/>
</dbReference>